<dbReference type="InterPro" id="IPR008978">
    <property type="entry name" value="HSP20-like_chaperone"/>
</dbReference>
<dbReference type="PANTHER" id="PTHR11527">
    <property type="entry name" value="HEAT-SHOCK PROTEIN 20 FAMILY MEMBER"/>
    <property type="match status" value="1"/>
</dbReference>
<dbReference type="EMBL" id="JBHMBH010000044">
    <property type="protein sequence ID" value="MFB9716334.1"/>
    <property type="molecule type" value="Genomic_DNA"/>
</dbReference>
<evidence type="ECO:0000313" key="6">
    <source>
        <dbReference type="Proteomes" id="UP001589536"/>
    </source>
</evidence>
<protein>
    <submittedName>
        <fullName evidence="5">Hsp20/alpha crystallin family protein</fullName>
    </submittedName>
</protein>
<sequence>MMDNFLRRGGLEVPEPVRRFLQGESDPSLRIEQYQEGDTLVVRVDLPGIDPEADVDISVADDTLHIQARREENAEHLDKKGYRSELRYGERSRSLPLPRGISQDGILATYEDGVLEIRIRVPEQSEPPTTKVRVVRTGSNEARRSPEDPENYVT</sequence>
<dbReference type="Pfam" id="PF00011">
    <property type="entry name" value="HSP20"/>
    <property type="match status" value="1"/>
</dbReference>
<reference evidence="5 6" key="1">
    <citation type="submission" date="2024-09" db="EMBL/GenBank/DDBJ databases">
        <authorList>
            <person name="Sun Q."/>
            <person name="Mori K."/>
        </authorList>
    </citation>
    <scope>NUCLEOTIDE SEQUENCE [LARGE SCALE GENOMIC DNA]</scope>
    <source>
        <strain evidence="5 6">JCM 13519</strain>
    </source>
</reference>
<feature type="region of interest" description="Disordered" evidence="3">
    <location>
        <begin position="121"/>
        <end position="154"/>
    </location>
</feature>
<dbReference type="Gene3D" id="2.60.40.790">
    <property type="match status" value="1"/>
</dbReference>
<proteinExistence type="inferred from homology"/>
<dbReference type="InterPro" id="IPR031107">
    <property type="entry name" value="Small_HSP"/>
</dbReference>
<feature type="domain" description="SHSP" evidence="4">
    <location>
        <begin position="22"/>
        <end position="138"/>
    </location>
</feature>
<evidence type="ECO:0000256" key="3">
    <source>
        <dbReference type="SAM" id="MobiDB-lite"/>
    </source>
</evidence>
<gene>
    <name evidence="5" type="ORF">ACFFPI_19730</name>
</gene>
<comment type="caution">
    <text evidence="5">The sequence shown here is derived from an EMBL/GenBank/DDBJ whole genome shotgun (WGS) entry which is preliminary data.</text>
</comment>
<evidence type="ECO:0000313" key="5">
    <source>
        <dbReference type="EMBL" id="MFB9716334.1"/>
    </source>
</evidence>
<dbReference type="Proteomes" id="UP001589536">
    <property type="component" value="Unassembled WGS sequence"/>
</dbReference>
<dbReference type="PROSITE" id="PS01031">
    <property type="entry name" value="SHSP"/>
    <property type="match status" value="1"/>
</dbReference>
<keyword evidence="6" id="KW-1185">Reference proteome</keyword>
<evidence type="ECO:0000256" key="2">
    <source>
        <dbReference type="RuleBase" id="RU003616"/>
    </source>
</evidence>
<comment type="similarity">
    <text evidence="1 2">Belongs to the small heat shock protein (HSP20) family.</text>
</comment>
<dbReference type="CDD" id="cd06464">
    <property type="entry name" value="ACD_sHsps-like"/>
    <property type="match status" value="1"/>
</dbReference>
<evidence type="ECO:0000256" key="1">
    <source>
        <dbReference type="PROSITE-ProRule" id="PRU00285"/>
    </source>
</evidence>
<dbReference type="InterPro" id="IPR002068">
    <property type="entry name" value="A-crystallin/Hsp20_dom"/>
</dbReference>
<accession>A0ABV5UVV2</accession>
<dbReference type="RefSeq" id="WP_345045677.1">
    <property type="nucleotide sequence ID" value="NZ_BAABED010000001.1"/>
</dbReference>
<dbReference type="SUPFAM" id="SSF49764">
    <property type="entry name" value="HSP20-like chaperones"/>
    <property type="match status" value="1"/>
</dbReference>
<evidence type="ECO:0000259" key="4">
    <source>
        <dbReference type="PROSITE" id="PS01031"/>
    </source>
</evidence>
<organism evidence="5 6">
    <name type="scientific">Arthrobacter methylotrophus</name>
    <dbReference type="NCBI Taxonomy" id="121291"/>
    <lineage>
        <taxon>Bacteria</taxon>
        <taxon>Bacillati</taxon>
        <taxon>Actinomycetota</taxon>
        <taxon>Actinomycetes</taxon>
        <taxon>Micrococcales</taxon>
        <taxon>Micrococcaceae</taxon>
        <taxon>Arthrobacter</taxon>
    </lineage>
</organism>
<name>A0ABV5UVV2_9MICC</name>